<evidence type="ECO:0000256" key="1">
    <source>
        <dbReference type="SAM" id="MobiDB-lite"/>
    </source>
</evidence>
<proteinExistence type="predicted"/>
<gene>
    <name evidence="3" type="ORF">CSAL01_12357</name>
</gene>
<name>A0A135U9P0_9PEZI</name>
<keyword evidence="2" id="KW-0732">Signal</keyword>
<evidence type="ECO:0008006" key="5">
    <source>
        <dbReference type="Google" id="ProtNLM"/>
    </source>
</evidence>
<feature type="compositionally biased region" description="Gly residues" evidence="1">
    <location>
        <begin position="41"/>
        <end position="55"/>
    </location>
</feature>
<feature type="region of interest" description="Disordered" evidence="1">
    <location>
        <begin position="251"/>
        <end position="408"/>
    </location>
</feature>
<feature type="region of interest" description="Disordered" evidence="1">
    <location>
        <begin position="35"/>
        <end position="59"/>
    </location>
</feature>
<sequence length="483" mass="47611">MQIQKLITALAGMAVVAEASVAFLDASPLSAALAKRQQRGGNRGGQGGNAGGNANQGGNANAGNNGALCLQTNAVQKGSQQAGQPNAQQANSKTDNANFINVCSGSTLTDGEQKTGGSCNGIPMGKIPAQTKMVSTVINNPPHNGNIQANQDFDVELKVNNLQAGSFTDAQSTYYSAPQDLSGGGTIIGHVHVTVQDMGNSLTPATPLDASKFVFFKGINDAGDGNGNLKATVTGGLPAGNYRVCTMSNNQGGAARGGKQAGGRQGAGAAAGGAGAGRGGAGRGAGQGNAQATPQNPPQGFPNTQFPGQFPGQFPQFPGSAPPGQVTTQSQTGNTQEAPNANSSGQDGDAASNSKNATATPSVDPAAATPTPTQGRGASNNGNANSNGSGQNGNGNTSSGSGKGGATSNAIGGIAAPAVSDSGDSSRPFSVNGNSFVSKANAAQRACDVQRNACFNAFNGGKLNGVTTADCDAQVQTCIQELS</sequence>
<feature type="compositionally biased region" description="Low complexity" evidence="1">
    <location>
        <begin position="377"/>
        <end position="408"/>
    </location>
</feature>
<dbReference type="InterPro" id="IPR053216">
    <property type="entry name" value="Appressorial_penetr-assoc"/>
</dbReference>
<dbReference type="PANTHER" id="PTHR34587:SF2">
    <property type="entry name" value="G-PROTEIN COUPLED RECEPTORS FAMILY 1 PROFILE DOMAIN-CONTAINING PROTEIN"/>
    <property type="match status" value="1"/>
</dbReference>
<dbReference type="STRING" id="1209931.A0A135U9P0"/>
<organism evidence="3 4">
    <name type="scientific">Colletotrichum salicis</name>
    <dbReference type="NCBI Taxonomy" id="1209931"/>
    <lineage>
        <taxon>Eukaryota</taxon>
        <taxon>Fungi</taxon>
        <taxon>Dikarya</taxon>
        <taxon>Ascomycota</taxon>
        <taxon>Pezizomycotina</taxon>
        <taxon>Sordariomycetes</taxon>
        <taxon>Hypocreomycetidae</taxon>
        <taxon>Glomerellales</taxon>
        <taxon>Glomerellaceae</taxon>
        <taxon>Colletotrichum</taxon>
        <taxon>Colletotrichum acutatum species complex</taxon>
    </lineage>
</organism>
<dbReference type="EMBL" id="JFFI01001625">
    <property type="protein sequence ID" value="KXH57116.1"/>
    <property type="molecule type" value="Genomic_DNA"/>
</dbReference>
<feature type="compositionally biased region" description="Low complexity" evidence="1">
    <location>
        <begin position="301"/>
        <end position="325"/>
    </location>
</feature>
<evidence type="ECO:0000256" key="2">
    <source>
        <dbReference type="SAM" id="SignalP"/>
    </source>
</evidence>
<feature type="chain" id="PRO_5007804703" description="Ribosomal protein s17" evidence="2">
    <location>
        <begin position="20"/>
        <end position="483"/>
    </location>
</feature>
<feature type="signal peptide" evidence="2">
    <location>
        <begin position="1"/>
        <end position="19"/>
    </location>
</feature>
<feature type="compositionally biased region" description="Polar residues" evidence="1">
    <location>
        <begin position="326"/>
        <end position="361"/>
    </location>
</feature>
<dbReference type="OrthoDB" id="2336871at2759"/>
<protein>
    <recommendedName>
        <fullName evidence="5">Ribosomal protein s17</fullName>
    </recommendedName>
</protein>
<keyword evidence="4" id="KW-1185">Reference proteome</keyword>
<reference evidence="3 4" key="1">
    <citation type="submission" date="2014-02" db="EMBL/GenBank/DDBJ databases">
        <title>The genome sequence of Colletotrichum salicis CBS 607.94.</title>
        <authorList>
            <person name="Baroncelli R."/>
            <person name="Thon M.R."/>
        </authorList>
    </citation>
    <scope>NUCLEOTIDE SEQUENCE [LARGE SCALE GENOMIC DNA]</scope>
    <source>
        <strain evidence="3 4">CBS 607.94</strain>
    </source>
</reference>
<dbReference type="Proteomes" id="UP000070121">
    <property type="component" value="Unassembled WGS sequence"/>
</dbReference>
<evidence type="ECO:0000313" key="4">
    <source>
        <dbReference type="Proteomes" id="UP000070121"/>
    </source>
</evidence>
<dbReference type="PANTHER" id="PTHR34587">
    <property type="entry name" value="VWFA DOMAIN-CONTAINING PROTEIN"/>
    <property type="match status" value="1"/>
</dbReference>
<feature type="compositionally biased region" description="Gly residues" evidence="1">
    <location>
        <begin position="254"/>
        <end position="287"/>
    </location>
</feature>
<accession>A0A135U9P0</accession>
<evidence type="ECO:0000313" key="3">
    <source>
        <dbReference type="EMBL" id="KXH57116.1"/>
    </source>
</evidence>
<dbReference type="AlphaFoldDB" id="A0A135U9P0"/>
<comment type="caution">
    <text evidence="3">The sequence shown here is derived from an EMBL/GenBank/DDBJ whole genome shotgun (WGS) entry which is preliminary data.</text>
</comment>